<dbReference type="EMBL" id="JBHSZO010000014">
    <property type="protein sequence ID" value="MFC7218725.1"/>
    <property type="molecule type" value="Genomic_DNA"/>
</dbReference>
<dbReference type="InterPro" id="IPR000771">
    <property type="entry name" value="FBA_II"/>
</dbReference>
<name>A0ABW2GD39_9ACTN</name>
<dbReference type="Proteomes" id="UP001596413">
    <property type="component" value="Unassembled WGS sequence"/>
</dbReference>
<keyword evidence="3" id="KW-1185">Reference proteome</keyword>
<sequence>MPLVPTAELIDRARGTGRGVAAFNVITLEHAEAVARGAQAAGAAAVLQVSENAVRFHGGELAPLAAAIAEVARGAQAELSLHLDHVVSAGLLHRAAEAGFSSVMFDASKLPYAENVAATAAAVRWGHAHGVWVEAELGRVGGKAGDAPLDAHAPGVRTDPVEAAAYVAETGVDALAVAVGSTHAMVERTAALDHELIARLRESVPVPLVLHGSSGVPDAEIARAVAAGMVKINVGTALNTAFTGAVREYLAAHPAAVDPRTYLAPAREAVAGTVERFLRVVAGA</sequence>
<comment type="caution">
    <text evidence="2">The sequence shown here is derived from an EMBL/GenBank/DDBJ whole genome shotgun (WGS) entry which is preliminary data.</text>
</comment>
<protein>
    <submittedName>
        <fullName evidence="2">Ketose-bisphosphate aldolase</fullName>
    </submittedName>
</protein>
<evidence type="ECO:0000256" key="1">
    <source>
        <dbReference type="ARBA" id="ARBA00001947"/>
    </source>
</evidence>
<evidence type="ECO:0000313" key="2">
    <source>
        <dbReference type="EMBL" id="MFC7218725.1"/>
    </source>
</evidence>
<comment type="cofactor">
    <cofactor evidence="1">
        <name>Zn(2+)</name>
        <dbReference type="ChEBI" id="CHEBI:29105"/>
    </cofactor>
</comment>
<dbReference type="PANTHER" id="PTHR30304">
    <property type="entry name" value="D-TAGATOSE-1,6-BISPHOSPHATE ALDOLASE"/>
    <property type="match status" value="1"/>
</dbReference>
<dbReference type="SUPFAM" id="SSF51569">
    <property type="entry name" value="Aldolase"/>
    <property type="match status" value="1"/>
</dbReference>
<dbReference type="PANTHER" id="PTHR30304:SF0">
    <property type="entry name" value="D-TAGATOSE-1,6-BISPHOSPHATE ALDOLASE SUBUNIT GATY-RELATED"/>
    <property type="match status" value="1"/>
</dbReference>
<evidence type="ECO:0000313" key="3">
    <source>
        <dbReference type="Proteomes" id="UP001596413"/>
    </source>
</evidence>
<accession>A0ABW2GD39</accession>
<dbReference type="Pfam" id="PF01116">
    <property type="entry name" value="F_bP_aldolase"/>
    <property type="match status" value="1"/>
</dbReference>
<reference evidence="3" key="1">
    <citation type="journal article" date="2019" name="Int. J. Syst. Evol. Microbiol.">
        <title>The Global Catalogue of Microorganisms (GCM) 10K type strain sequencing project: providing services to taxonomists for standard genome sequencing and annotation.</title>
        <authorList>
            <consortium name="The Broad Institute Genomics Platform"/>
            <consortium name="The Broad Institute Genome Sequencing Center for Infectious Disease"/>
            <person name="Wu L."/>
            <person name="Ma J."/>
        </authorList>
    </citation>
    <scope>NUCLEOTIDE SEQUENCE [LARGE SCALE GENOMIC DNA]</scope>
    <source>
        <strain evidence="3">CGMCC 1.13681</strain>
    </source>
</reference>
<proteinExistence type="predicted"/>
<dbReference type="NCBIfam" id="TIGR00167">
    <property type="entry name" value="cbbA"/>
    <property type="match status" value="1"/>
</dbReference>
<dbReference type="Gene3D" id="3.20.20.70">
    <property type="entry name" value="Aldolase class I"/>
    <property type="match status" value="1"/>
</dbReference>
<dbReference type="RefSeq" id="WP_386414146.1">
    <property type="nucleotide sequence ID" value="NZ_JBHSZO010000014.1"/>
</dbReference>
<dbReference type="InterPro" id="IPR050246">
    <property type="entry name" value="Class_II_FBP_aldolase"/>
</dbReference>
<dbReference type="CDD" id="cd00947">
    <property type="entry name" value="TBP_aldolase_IIB"/>
    <property type="match status" value="1"/>
</dbReference>
<dbReference type="InterPro" id="IPR013785">
    <property type="entry name" value="Aldolase_TIM"/>
</dbReference>
<gene>
    <name evidence="2" type="ORF">ACFQLX_11175</name>
</gene>
<organism evidence="2 3">
    <name type="scientific">Streptomyces polyrhachis</name>
    <dbReference type="NCBI Taxonomy" id="1282885"/>
    <lineage>
        <taxon>Bacteria</taxon>
        <taxon>Bacillati</taxon>
        <taxon>Actinomycetota</taxon>
        <taxon>Actinomycetes</taxon>
        <taxon>Kitasatosporales</taxon>
        <taxon>Streptomycetaceae</taxon>
        <taxon>Streptomyces</taxon>
    </lineage>
</organism>
<dbReference type="PIRSF" id="PIRSF001359">
    <property type="entry name" value="F_bP_aldolase_II"/>
    <property type="match status" value="1"/>
</dbReference>